<reference evidence="8 9" key="1">
    <citation type="submission" date="2020-05" db="EMBL/GenBank/DDBJ databases">
        <title>Draft genome sequence of Desulfovibrio psychrotolerans JS1T.</title>
        <authorList>
            <person name="Ueno A."/>
            <person name="Tamazawa S."/>
            <person name="Tamamura S."/>
            <person name="Murakami T."/>
            <person name="Kiyama T."/>
            <person name="Inomata H."/>
            <person name="Amano Y."/>
            <person name="Miyakawa K."/>
            <person name="Tamaki H."/>
            <person name="Naganuma T."/>
            <person name="Kaneko K."/>
        </authorList>
    </citation>
    <scope>NUCLEOTIDE SEQUENCE [LARGE SCALE GENOMIC DNA]</scope>
    <source>
        <strain evidence="8 9">JS1</strain>
    </source>
</reference>
<feature type="binding site" evidence="6">
    <location>
        <position position="504"/>
    </location>
    <ligand>
        <name>Fe cation</name>
        <dbReference type="ChEBI" id="CHEBI:24875"/>
    </ligand>
</feature>
<dbReference type="PANTHER" id="PTHR43600">
    <property type="entry name" value="COENZYME F420 HYDROGENASE, SUBUNIT ALPHA"/>
    <property type="match status" value="1"/>
</dbReference>
<feature type="binding site" evidence="6">
    <location>
        <position position="127"/>
    </location>
    <ligand>
        <name>Mg(2+)</name>
        <dbReference type="ChEBI" id="CHEBI:18420"/>
    </ligand>
</feature>
<gene>
    <name evidence="8" type="ORF">DSM19430T_22230</name>
</gene>
<evidence type="ECO:0000256" key="5">
    <source>
        <dbReference type="ARBA" id="ARBA00023002"/>
    </source>
</evidence>
<proteinExistence type="inferred from homology"/>
<comment type="similarity">
    <text evidence="2">Belongs to the [NiFe]/[NiFeSe] hydrogenase large subunit family.</text>
</comment>
<evidence type="ECO:0000313" key="8">
    <source>
        <dbReference type="EMBL" id="GFM37539.1"/>
    </source>
</evidence>
<comment type="caution">
    <text evidence="8">The sequence shown here is derived from an EMBL/GenBank/DDBJ whole genome shotgun (WGS) entry which is preliminary data.</text>
</comment>
<evidence type="ECO:0000313" key="9">
    <source>
        <dbReference type="Proteomes" id="UP000503820"/>
    </source>
</evidence>
<dbReference type="PANTHER" id="PTHR43600:SF2">
    <property type="entry name" value="F420-NON-REDUCING HYDROGENASE VHU SUBUNIT A"/>
    <property type="match status" value="1"/>
</dbReference>
<keyword evidence="3 6" id="KW-0533">Nickel</keyword>
<keyword evidence="9" id="KW-1185">Reference proteome</keyword>
<dbReference type="Proteomes" id="UP000503820">
    <property type="component" value="Unassembled WGS sequence"/>
</dbReference>
<evidence type="ECO:0000256" key="4">
    <source>
        <dbReference type="ARBA" id="ARBA00022723"/>
    </source>
</evidence>
<feature type="compositionally biased region" description="Low complexity" evidence="7">
    <location>
        <begin position="17"/>
        <end position="26"/>
    </location>
</feature>
<accession>A0A7J0BV05</accession>
<keyword evidence="6" id="KW-0460">Magnesium</keyword>
<comment type="cofactor">
    <cofactor evidence="6">
        <name>Fe cation</name>
        <dbReference type="ChEBI" id="CHEBI:24875"/>
    </cofactor>
</comment>
<dbReference type="InterPro" id="IPR029014">
    <property type="entry name" value="NiFe-Hase_large"/>
</dbReference>
<evidence type="ECO:0000256" key="1">
    <source>
        <dbReference type="ARBA" id="ARBA00001967"/>
    </source>
</evidence>
<dbReference type="AlphaFoldDB" id="A0A7J0BV05"/>
<dbReference type="Gene3D" id="1.10.645.10">
    <property type="entry name" value="Cytochrome-c3 Hydrogenase, chain B"/>
    <property type="match status" value="1"/>
</dbReference>
<evidence type="ECO:0000256" key="7">
    <source>
        <dbReference type="SAM" id="MobiDB-lite"/>
    </source>
</evidence>
<protein>
    <submittedName>
        <fullName evidence="8">Hydrogenase/sulfur reductase subunit alpha</fullName>
    </submittedName>
</protein>
<keyword evidence="6" id="KW-0408">Iron</keyword>
<feature type="region of interest" description="Disordered" evidence="7">
    <location>
        <begin position="1"/>
        <end position="63"/>
    </location>
</feature>
<feature type="binding site" evidence="6">
    <location>
        <position position="149"/>
    </location>
    <ligand>
        <name>Fe cation</name>
        <dbReference type="ChEBI" id="CHEBI:24875"/>
    </ligand>
</feature>
<dbReference type="GO" id="GO:0016151">
    <property type="term" value="F:nickel cation binding"/>
    <property type="evidence" value="ECO:0007669"/>
    <property type="project" value="InterPro"/>
</dbReference>
<feature type="binding site" evidence="6">
    <location>
        <position position="501"/>
    </location>
    <ligand>
        <name>Ni(2+)</name>
        <dbReference type="ChEBI" id="CHEBI:49786"/>
    </ligand>
</feature>
<sequence length="530" mass="57244">MSAKKVTGNAGGKAGKKSSGGSAAPAQDTKASGKPASGVAAEAAMQRGGSAGPKPMKAAGSGAPVSSCACTDPGIAAEAAAGDGSKRIHVHHVTRVEGHGNIVVVIGADNAVETVRWEVPEAPRFFEAILQGRSYKDVHQIVSRICGICSIGHQLSSLQATEDAMNIRISEQTVTLRKLAIHAENLQSHLLHLAYLVLPDLMGVNSVIPLAETHKSELVGLIGLRRLANEFSRTICGRTTHPQRMVPGGFTKLPDESELQVLLQSFRDSLPGFLKAADLFASLRHKLPDFSRETEYIGLVSPSEYALYRGEVGSTDDSRKPASFYKDVTQEYCVPQSTAKWTKNMRGSFMVGALSRYKLNHTHLKPTAKKVAETVGLTPDTVNPFHNNLAQLVECVHSVEDSMELIHWLLVEGVKREKAPVIRPRAGRGVGAVEVPRGILFHSYEYDSKGRIVEADCVIPTNMNHANIQKDLEGLVPVIAHTSEAEIELLTSMLVRAYDPCISCSTHCIDITPGQMSKPDRGVRFVYKGR</sequence>
<evidence type="ECO:0000256" key="3">
    <source>
        <dbReference type="ARBA" id="ARBA00022596"/>
    </source>
</evidence>
<keyword evidence="4 6" id="KW-0479">Metal-binding</keyword>
<evidence type="ECO:0000256" key="6">
    <source>
        <dbReference type="PIRSR" id="PIRSR601501-1"/>
    </source>
</evidence>
<feature type="binding site" evidence="6">
    <location>
        <position position="507"/>
    </location>
    <ligand>
        <name>Mg(2+)</name>
        <dbReference type="ChEBI" id="CHEBI:18420"/>
    </ligand>
</feature>
<dbReference type="PROSITE" id="PS00508">
    <property type="entry name" value="NI_HGENASE_L_2"/>
    <property type="match status" value="1"/>
</dbReference>
<name>A0A7J0BV05_9BACT</name>
<dbReference type="GO" id="GO:0008901">
    <property type="term" value="F:ferredoxin hydrogenase activity"/>
    <property type="evidence" value="ECO:0007669"/>
    <property type="project" value="InterPro"/>
</dbReference>
<dbReference type="InterPro" id="IPR018194">
    <property type="entry name" value="Ni-dep_hyd_lsu_Ni_BS"/>
</dbReference>
<feature type="binding site" evidence="6">
    <location>
        <position position="149"/>
    </location>
    <ligand>
        <name>Ni(2+)</name>
        <dbReference type="ChEBI" id="CHEBI:49786"/>
    </ligand>
</feature>
<feature type="binding site" evidence="6">
    <location>
        <position position="146"/>
    </location>
    <ligand>
        <name>Ni(2+)</name>
        <dbReference type="ChEBI" id="CHEBI:49786"/>
    </ligand>
</feature>
<organism evidence="8 9">
    <name type="scientific">Desulfovibrio psychrotolerans</name>
    <dbReference type="NCBI Taxonomy" id="415242"/>
    <lineage>
        <taxon>Bacteria</taxon>
        <taxon>Pseudomonadati</taxon>
        <taxon>Thermodesulfobacteriota</taxon>
        <taxon>Desulfovibrionia</taxon>
        <taxon>Desulfovibrionales</taxon>
        <taxon>Desulfovibrionaceae</taxon>
        <taxon>Desulfovibrio</taxon>
    </lineage>
</organism>
<dbReference type="EMBL" id="BLVP01000008">
    <property type="protein sequence ID" value="GFM37539.1"/>
    <property type="molecule type" value="Genomic_DNA"/>
</dbReference>
<evidence type="ECO:0000256" key="2">
    <source>
        <dbReference type="ARBA" id="ARBA00009292"/>
    </source>
</evidence>
<dbReference type="SUPFAM" id="SSF56762">
    <property type="entry name" value="HydB/Nqo4-like"/>
    <property type="match status" value="1"/>
</dbReference>
<dbReference type="InterPro" id="IPR001501">
    <property type="entry name" value="Ni-dep_hyd_lsu"/>
</dbReference>
<dbReference type="Pfam" id="PF00374">
    <property type="entry name" value="NiFeSe_Hases"/>
    <property type="match status" value="2"/>
</dbReference>
<dbReference type="RefSeq" id="WP_243451350.1">
    <property type="nucleotide sequence ID" value="NZ_BLVP01000008.1"/>
</dbReference>
<keyword evidence="5" id="KW-0560">Oxidoreductase</keyword>
<comment type="cofactor">
    <cofactor evidence="1 6">
        <name>Ni(2+)</name>
        <dbReference type="ChEBI" id="CHEBI:49786"/>
    </cofactor>
</comment>